<dbReference type="AlphaFoldDB" id="A0AAD8U216"/>
<reference evidence="4" key="1">
    <citation type="submission" date="2023-07" db="EMBL/GenBank/DDBJ databases">
        <title>A chromosome-level genome assembly of Lolium multiflorum.</title>
        <authorList>
            <person name="Chen Y."/>
            <person name="Copetti D."/>
            <person name="Kolliker R."/>
            <person name="Studer B."/>
        </authorList>
    </citation>
    <scope>NUCLEOTIDE SEQUENCE</scope>
    <source>
        <strain evidence="4">02402/16</strain>
        <tissue evidence="4">Leaf</tissue>
    </source>
</reference>
<dbReference type="EMBL" id="JAUUTY010000001">
    <property type="protein sequence ID" value="KAK1696253.1"/>
    <property type="molecule type" value="Genomic_DNA"/>
</dbReference>
<accession>A0AAD8U216</accession>
<dbReference type="PANTHER" id="PTHR31635:SF196">
    <property type="entry name" value="REVERSE TRANSCRIPTASE DOMAIN-CONTAINING PROTEIN-RELATED"/>
    <property type="match status" value="1"/>
</dbReference>
<keyword evidence="5" id="KW-1185">Reference proteome</keyword>
<feature type="compositionally biased region" description="Polar residues" evidence="1">
    <location>
        <begin position="123"/>
        <end position="133"/>
    </location>
</feature>
<proteinExistence type="predicted"/>
<protein>
    <recommendedName>
        <fullName evidence="6">Reverse transcriptase Ty1/copia-type domain-containing protein</fullName>
    </recommendedName>
</protein>
<comment type="caution">
    <text evidence="4">The sequence shown here is derived from an EMBL/GenBank/DDBJ whole genome shotgun (WGS) entry which is preliminary data.</text>
</comment>
<sequence length="703" mass="80480">MYIRVFGCKCLVKNNKGKLGKFETRTIEGIFVGYAENSHAYRYYNRSTGTIEVSCDVVFLEDNGSQVEQVVPCVAGNDDDPSSAIKHMGIGHIRPMEVHNDDQGDGVEVSSSPQVEPSSTQVEPSSATQDLSSTQDEPHSEEQEESPQPTEQDHDDDQETSSTHVQAQVVPHDQVLARDEFIDHEGTIRKIKAATRASDMKVDLVLGSISKGVVTRRHHALLITYCQHHAFVSSFEPLKVHEALVDPDWVIAMQEELECFTRNEVWSLVERPKDHRINVIGTKWVFKNKQDENGIVIRNKARLQQWILKLVSKNQYGFIRGRTIQDCLAWAFEFLHQCEASKREIIILKLDSEKAFDMIEHDTILNILQHMGFDEELRTVNPYRYEQRTYTGGDKFFWTKTQAALWDGFYNTQECMKNGVVLKPKAINPEELALHEATKYRFVVETLKGMGLYDLVCLKPDDEQEDPTYCPLLVRQFHCTVFFHDDADRTMTWMTGREKYSCTYTQFCAAMGFGGGRAKGYRIHTRPKLTRGDISFCYPTNPAAGPPTISGMYYSYLVLAKMFRESLISKSGDSSEVRNYHLNLMYYCHPARIRKIDGCDLIHCELKRAAMDRMNPNYAQYVQRLINYIVPAPLNTLDERVIMEPFKFPTQEGRPEVPDTSQTNPSKEIFSELDEINAQGPIFPRSFRKTEEITKWGDEAPPP</sequence>
<evidence type="ECO:0000259" key="3">
    <source>
        <dbReference type="Pfam" id="PF25597"/>
    </source>
</evidence>
<dbReference type="Proteomes" id="UP001231189">
    <property type="component" value="Unassembled WGS sequence"/>
</dbReference>
<organism evidence="4 5">
    <name type="scientific">Lolium multiflorum</name>
    <name type="common">Italian ryegrass</name>
    <name type="synonym">Lolium perenne subsp. multiflorum</name>
    <dbReference type="NCBI Taxonomy" id="4521"/>
    <lineage>
        <taxon>Eukaryota</taxon>
        <taxon>Viridiplantae</taxon>
        <taxon>Streptophyta</taxon>
        <taxon>Embryophyta</taxon>
        <taxon>Tracheophyta</taxon>
        <taxon>Spermatophyta</taxon>
        <taxon>Magnoliopsida</taxon>
        <taxon>Liliopsida</taxon>
        <taxon>Poales</taxon>
        <taxon>Poaceae</taxon>
        <taxon>BOP clade</taxon>
        <taxon>Pooideae</taxon>
        <taxon>Poodae</taxon>
        <taxon>Poeae</taxon>
        <taxon>Poeae Chloroplast Group 2 (Poeae type)</taxon>
        <taxon>Loliodinae</taxon>
        <taxon>Loliinae</taxon>
        <taxon>Lolium</taxon>
    </lineage>
</organism>
<feature type="domain" description="Reverse transcriptase" evidence="2">
    <location>
        <begin position="301"/>
        <end position="380"/>
    </location>
</feature>
<dbReference type="InterPro" id="IPR057670">
    <property type="entry name" value="SH3_retrovirus"/>
</dbReference>
<evidence type="ECO:0000313" key="4">
    <source>
        <dbReference type="EMBL" id="KAK1696253.1"/>
    </source>
</evidence>
<feature type="region of interest" description="Disordered" evidence="1">
    <location>
        <begin position="96"/>
        <end position="171"/>
    </location>
</feature>
<feature type="domain" description="Retroviral polymerase SH3-like" evidence="3">
    <location>
        <begin position="8"/>
        <end position="64"/>
    </location>
</feature>
<evidence type="ECO:0000313" key="5">
    <source>
        <dbReference type="Proteomes" id="UP001231189"/>
    </source>
</evidence>
<dbReference type="Pfam" id="PF25597">
    <property type="entry name" value="SH3_retrovirus"/>
    <property type="match status" value="1"/>
</dbReference>
<evidence type="ECO:0008006" key="6">
    <source>
        <dbReference type="Google" id="ProtNLM"/>
    </source>
</evidence>
<dbReference type="InterPro" id="IPR000477">
    <property type="entry name" value="RT_dom"/>
</dbReference>
<evidence type="ECO:0000256" key="1">
    <source>
        <dbReference type="SAM" id="MobiDB-lite"/>
    </source>
</evidence>
<name>A0AAD8U216_LOLMU</name>
<feature type="compositionally biased region" description="Low complexity" evidence="1">
    <location>
        <begin position="107"/>
        <end position="122"/>
    </location>
</feature>
<dbReference type="PANTHER" id="PTHR31635">
    <property type="entry name" value="REVERSE TRANSCRIPTASE DOMAIN-CONTAINING PROTEIN-RELATED"/>
    <property type="match status" value="1"/>
</dbReference>
<gene>
    <name evidence="4" type="ORF">QYE76_012950</name>
</gene>
<dbReference type="Pfam" id="PF00078">
    <property type="entry name" value="RVT_1"/>
    <property type="match status" value="1"/>
</dbReference>
<evidence type="ECO:0000259" key="2">
    <source>
        <dbReference type="Pfam" id="PF00078"/>
    </source>
</evidence>